<reference evidence="2" key="1">
    <citation type="submission" date="2021-01" db="EMBL/GenBank/DDBJ databases">
        <title>Genome sequence of strain Noviherbaspirillum sp. DKR-6.</title>
        <authorList>
            <person name="Chaudhary D.K."/>
        </authorList>
    </citation>
    <scope>NUCLEOTIDE SEQUENCE</scope>
    <source>
        <strain evidence="2">DKR-6</strain>
    </source>
</reference>
<gene>
    <name evidence="2" type="ORF">JJB74_00005</name>
</gene>
<accession>A0A934SW81</accession>
<keyword evidence="1" id="KW-1133">Transmembrane helix</keyword>
<dbReference type="AlphaFoldDB" id="A0A934SW81"/>
<comment type="caution">
    <text evidence="2">The sequence shown here is derived from an EMBL/GenBank/DDBJ whole genome shotgun (WGS) entry which is preliminary data.</text>
</comment>
<evidence type="ECO:0000313" key="2">
    <source>
        <dbReference type="EMBL" id="MBK4732998.1"/>
    </source>
</evidence>
<name>A0A934SW81_9BURK</name>
<evidence type="ECO:0000313" key="3">
    <source>
        <dbReference type="Proteomes" id="UP000622890"/>
    </source>
</evidence>
<proteinExistence type="predicted"/>
<protein>
    <submittedName>
        <fullName evidence="2">Uncharacterized protein</fullName>
    </submittedName>
</protein>
<dbReference type="Proteomes" id="UP000622890">
    <property type="component" value="Unassembled WGS sequence"/>
</dbReference>
<dbReference type="EMBL" id="JAEPBG010000001">
    <property type="protein sequence ID" value="MBK4732998.1"/>
    <property type="molecule type" value="Genomic_DNA"/>
</dbReference>
<feature type="transmembrane region" description="Helical" evidence="1">
    <location>
        <begin position="34"/>
        <end position="56"/>
    </location>
</feature>
<dbReference type="RefSeq" id="WP_234483407.1">
    <property type="nucleotide sequence ID" value="NZ_JAEPBG010000001.1"/>
</dbReference>
<sequence>MNRLEIAKLGVSSDAEAVKALGTTSPPSDDSRGLLSILEPIIACQLLLLALVAIIIQQYS</sequence>
<keyword evidence="1" id="KW-0812">Transmembrane</keyword>
<keyword evidence="1" id="KW-0472">Membrane</keyword>
<organism evidence="2 3">
    <name type="scientific">Noviherbaspirillum pedocola</name>
    <dbReference type="NCBI Taxonomy" id="2801341"/>
    <lineage>
        <taxon>Bacteria</taxon>
        <taxon>Pseudomonadati</taxon>
        <taxon>Pseudomonadota</taxon>
        <taxon>Betaproteobacteria</taxon>
        <taxon>Burkholderiales</taxon>
        <taxon>Oxalobacteraceae</taxon>
        <taxon>Noviherbaspirillum</taxon>
    </lineage>
</organism>
<evidence type="ECO:0000256" key="1">
    <source>
        <dbReference type="SAM" id="Phobius"/>
    </source>
</evidence>
<keyword evidence="3" id="KW-1185">Reference proteome</keyword>